<evidence type="ECO:0000313" key="2">
    <source>
        <dbReference type="Proteomes" id="UP001206206"/>
    </source>
</evidence>
<dbReference type="EMBL" id="JANFNH010000030">
    <property type="protein sequence ID" value="MCQ4044683.1"/>
    <property type="molecule type" value="Genomic_DNA"/>
</dbReference>
<evidence type="ECO:0000313" key="1">
    <source>
        <dbReference type="EMBL" id="MCQ4044683.1"/>
    </source>
</evidence>
<accession>A0ABT1PKD9</accession>
<reference evidence="1 2" key="1">
    <citation type="submission" date="2022-06" db="EMBL/GenBank/DDBJ databases">
        <title>Draft genome sequence of type strain Streptomyces rubrisoli DSM 42083.</title>
        <authorList>
            <person name="Duangmal K."/>
            <person name="Klaysubun C."/>
        </authorList>
    </citation>
    <scope>NUCLEOTIDE SEQUENCE [LARGE SCALE GENOMIC DNA]</scope>
    <source>
        <strain evidence="1 2">DSM 42083</strain>
    </source>
</reference>
<comment type="caution">
    <text evidence="1">The sequence shown here is derived from an EMBL/GenBank/DDBJ whole genome shotgun (WGS) entry which is preliminary data.</text>
</comment>
<keyword evidence="2" id="KW-1185">Reference proteome</keyword>
<gene>
    <name evidence="1" type="ORF">NON19_22275</name>
</gene>
<proteinExistence type="predicted"/>
<name>A0ABT1PKD9_9ACTN</name>
<dbReference type="RefSeq" id="WP_255930662.1">
    <property type="nucleotide sequence ID" value="NZ_JANFNH010000030.1"/>
</dbReference>
<sequence>MARAQQEIRRLTSRGRLSPQQRLELARWQREWVVAWREGQYAIAA</sequence>
<dbReference type="Proteomes" id="UP001206206">
    <property type="component" value="Unassembled WGS sequence"/>
</dbReference>
<protein>
    <submittedName>
        <fullName evidence="1">Uncharacterized protein</fullName>
    </submittedName>
</protein>
<organism evidence="1 2">
    <name type="scientific">Streptantibioticus rubrisoli</name>
    <dbReference type="NCBI Taxonomy" id="1387313"/>
    <lineage>
        <taxon>Bacteria</taxon>
        <taxon>Bacillati</taxon>
        <taxon>Actinomycetota</taxon>
        <taxon>Actinomycetes</taxon>
        <taxon>Kitasatosporales</taxon>
        <taxon>Streptomycetaceae</taxon>
        <taxon>Streptantibioticus</taxon>
    </lineage>
</organism>